<dbReference type="Proteomes" id="UP000011124">
    <property type="component" value="Chromosome"/>
</dbReference>
<evidence type="ECO:0000313" key="1">
    <source>
        <dbReference type="EMBL" id="AEC00922.1"/>
    </source>
</evidence>
<dbReference type="AlphaFoldDB" id="C9LYY1"/>
<proteinExistence type="predicted"/>
<evidence type="ECO:0000313" key="4">
    <source>
        <dbReference type="Proteomes" id="UP000011124"/>
    </source>
</evidence>
<protein>
    <submittedName>
        <fullName evidence="2">Uncharacterized protein</fullName>
    </submittedName>
</protein>
<keyword evidence="4" id="KW-1185">Reference proteome</keyword>
<gene>
    <name evidence="1" type="ordered locus">Selsp_1970</name>
    <name evidence="2" type="ORF">SELSPUOL_02692</name>
</gene>
<dbReference type="EMBL" id="CP002637">
    <property type="protein sequence ID" value="AEC00922.1"/>
    <property type="molecule type" value="Genomic_DNA"/>
</dbReference>
<reference evidence="2 3" key="1">
    <citation type="submission" date="2009-09" db="EMBL/GenBank/DDBJ databases">
        <authorList>
            <person name="Weinstock G."/>
            <person name="Sodergren E."/>
            <person name="Clifton S."/>
            <person name="Fulton L."/>
            <person name="Fulton B."/>
            <person name="Courtney L."/>
            <person name="Fronick C."/>
            <person name="Harrison M."/>
            <person name="Strong C."/>
            <person name="Farmer C."/>
            <person name="Delahaunty K."/>
            <person name="Markovic C."/>
            <person name="Hall O."/>
            <person name="Minx P."/>
            <person name="Tomlinson C."/>
            <person name="Mitreva M."/>
            <person name="Nelson J."/>
            <person name="Hou S."/>
            <person name="Wollam A."/>
            <person name="Pepin K.H."/>
            <person name="Johnson M."/>
            <person name="Bhonagiri V."/>
            <person name="Nash W.E."/>
            <person name="Warren W."/>
            <person name="Chinwalla A."/>
            <person name="Mardis E.R."/>
            <person name="Wilson R.K."/>
        </authorList>
    </citation>
    <scope>NUCLEOTIDE SEQUENCE [LARGE SCALE GENOMIC DNA]</scope>
    <source>
        <strain evidence="2">ATCC 35185</strain>
        <strain evidence="3">ATCC 35185 / DSM 20758 / VPI D19B-28</strain>
    </source>
</reference>
<dbReference type="RefSeq" id="WP_006194066.1">
    <property type="nucleotide sequence ID" value="NC_015437.1"/>
</dbReference>
<dbReference type="KEGG" id="ssg:Selsp_1970"/>
<dbReference type="HOGENOM" id="CLU_2636040_0_0_9"/>
<accession>C9LYY1</accession>
<dbReference type="EMBL" id="ACKP02000056">
    <property type="protein sequence ID" value="EEX75964.1"/>
    <property type="molecule type" value="Genomic_DNA"/>
</dbReference>
<name>C9LYY1_SELS3</name>
<organism evidence="2 3">
    <name type="scientific">Selenomonas sputigena (strain ATCC 35185 / DSM 20758 / CCUG 44933 / VPI D19B-28)</name>
    <dbReference type="NCBI Taxonomy" id="546271"/>
    <lineage>
        <taxon>Bacteria</taxon>
        <taxon>Bacillati</taxon>
        <taxon>Bacillota</taxon>
        <taxon>Negativicutes</taxon>
        <taxon>Selenomonadales</taxon>
        <taxon>Selenomonadaceae</taxon>
        <taxon>Selenomonas</taxon>
    </lineage>
</organism>
<reference evidence="1 4" key="2">
    <citation type="submission" date="2011-04" db="EMBL/GenBank/DDBJ databases">
        <title>The complete genome of Selenomonas sputigena DSM 20758.</title>
        <authorList>
            <consortium name="US DOE Joint Genome Institute (JGI-PGF)"/>
            <person name="Lucas S."/>
            <person name="Copeland A."/>
            <person name="Lapidus A."/>
            <person name="Bruce D."/>
            <person name="Goodwin L."/>
            <person name="Pitluck S."/>
            <person name="Peters L."/>
            <person name="Kyrpides N."/>
            <person name="Mavromatis K."/>
            <person name="Ivanova N."/>
            <person name="Ovchinnikova G."/>
            <person name="Teshima H."/>
            <person name="Detter J.C."/>
            <person name="Tapia R."/>
            <person name="Han C."/>
            <person name="Land M."/>
            <person name="Hauser L."/>
            <person name="Markowitz V."/>
            <person name="Cheng J.-F."/>
            <person name="Hugenholtz P."/>
            <person name="Woyke T."/>
            <person name="Wu D."/>
            <person name="Gronow S."/>
            <person name="Wellnitz S."/>
            <person name="Schneider S."/>
            <person name="Klenk H.-P."/>
            <person name="Eisen J.A."/>
        </authorList>
    </citation>
    <scope>NUCLEOTIDE SEQUENCE [LARGE SCALE GENOMIC DNA]</scope>
    <source>
        <strain evidence="1">ATCC 35185</strain>
        <strain evidence="4">ATCC 35185 / DSM 20758 / VPI D19B-28</strain>
    </source>
</reference>
<dbReference type="Proteomes" id="UP000003505">
    <property type="component" value="Unassembled WGS sequence"/>
</dbReference>
<evidence type="ECO:0000313" key="2">
    <source>
        <dbReference type="EMBL" id="EEX75964.1"/>
    </source>
</evidence>
<evidence type="ECO:0000313" key="3">
    <source>
        <dbReference type="Proteomes" id="UP000003505"/>
    </source>
</evidence>
<sequence>MTSVEKIRKLREIQLRENLARIITVKNENFLCKTIQFAEDEDDWAYDVEVLNDPAFEYMVIEGCCIKSIEEVPQYLA</sequence>
<dbReference type="STRING" id="546271.Selsp_1970"/>